<feature type="transmembrane region" description="Helical" evidence="1">
    <location>
        <begin position="458"/>
        <end position="475"/>
    </location>
</feature>
<dbReference type="Proteomes" id="UP000579281">
    <property type="component" value="Unassembled WGS sequence"/>
</dbReference>
<feature type="transmembrane region" description="Helical" evidence="1">
    <location>
        <begin position="550"/>
        <end position="566"/>
    </location>
</feature>
<feature type="transmembrane region" description="Helical" evidence="1">
    <location>
        <begin position="666"/>
        <end position="687"/>
    </location>
</feature>
<comment type="caution">
    <text evidence="2">The sequence shown here is derived from an EMBL/GenBank/DDBJ whole genome shotgun (WGS) entry which is preliminary data.</text>
</comment>
<proteinExistence type="predicted"/>
<evidence type="ECO:0000313" key="2">
    <source>
        <dbReference type="EMBL" id="MBB6214797.1"/>
    </source>
</evidence>
<feature type="transmembrane region" description="Helical" evidence="1">
    <location>
        <begin position="404"/>
        <end position="423"/>
    </location>
</feature>
<feature type="transmembrane region" description="Helical" evidence="1">
    <location>
        <begin position="629"/>
        <end position="654"/>
    </location>
</feature>
<dbReference type="AlphaFoldDB" id="A0A841KMX8"/>
<feature type="transmembrane region" description="Helical" evidence="1">
    <location>
        <begin position="692"/>
        <end position="713"/>
    </location>
</feature>
<evidence type="ECO:0000313" key="3">
    <source>
        <dbReference type="Proteomes" id="UP000579281"/>
    </source>
</evidence>
<dbReference type="InterPro" id="IPR017850">
    <property type="entry name" value="Alkaline_phosphatase_core_sf"/>
</dbReference>
<feature type="transmembrane region" description="Helical" evidence="1">
    <location>
        <begin position="575"/>
        <end position="597"/>
    </location>
</feature>
<keyword evidence="1" id="KW-0472">Membrane</keyword>
<feature type="transmembrane region" description="Helical" evidence="1">
    <location>
        <begin position="371"/>
        <end position="392"/>
    </location>
</feature>
<feature type="transmembrane region" description="Helical" evidence="1">
    <location>
        <begin position="495"/>
        <end position="514"/>
    </location>
</feature>
<organism evidence="2 3">
    <name type="scientific">Anaerosolibacter carboniphilus</name>
    <dbReference type="NCBI Taxonomy" id="1417629"/>
    <lineage>
        <taxon>Bacteria</taxon>
        <taxon>Bacillati</taxon>
        <taxon>Bacillota</taxon>
        <taxon>Clostridia</taxon>
        <taxon>Peptostreptococcales</taxon>
        <taxon>Thermotaleaceae</taxon>
        <taxon>Anaerosolibacter</taxon>
    </lineage>
</organism>
<name>A0A841KMX8_9FIRM</name>
<dbReference type="EMBL" id="JACHEN010000004">
    <property type="protein sequence ID" value="MBB6214797.1"/>
    <property type="molecule type" value="Genomic_DNA"/>
</dbReference>
<accession>A0A841KMX8</accession>
<protein>
    <submittedName>
        <fullName evidence="2">Uncharacterized protein</fullName>
    </submittedName>
</protein>
<gene>
    <name evidence="2" type="ORF">HNQ80_000882</name>
</gene>
<keyword evidence="3" id="KW-1185">Reference proteome</keyword>
<sequence length="720" mass="80140">MNKSFARILFVWLILLTFLFPAFSYGAENKKVLLITLNEMSFEDLYSMNSVRDMIDNGSIALMNNRTSTRANSFKAYATIGAGVRAEASIDTAAFEDINKENILIYQRRFGPMEKAQGIINLEMAKLSMLNLEGEYGAIPGALGKALHGIGLKTAAIGNGDTSENQVRLAPLIAMDDRGFVDYGSVEEKLILNDPKYPFGIKTNYEKYKEIIDTVWSDSNFISVDLSDISRLERYKNHMTEERYVQHKNIVLQEMNQFLNELLSSLSLENTRIILVTPYPSGENIKSGNKLTPIIMFGDGVEQGIMTSDTTRREGIVANVDVAPSVLAYFGIDSDDMTGRSLRFIPKEDNYNHILKLNRDTVATSNFRVPVLSTFAIFEIIVSMLGLIIILIQHRLDAKWVNRFRNVLLTTMTAPFVLLILPIFVKTNLWMTFTLLIGITALITYMTKYIRKETIDSVFFLSLITTVGLLIDVATNGTLMKSSLLGYDPIIGARYYGIGNEYMGVLIGATSVFATSLLDRFKINKIWCLMIFFITIVIIGYPGFGANVGGTMTAVAAFVFVSLRLFKVRIGIKQLFFIGTAIVAAVAFMAYIDIYLLGSKTHLAGAIQQIITEGPSIIFLIIQRKITMNLMLVGVTIWSKVLLSAIIILGILIYRPVGTLYKLTELYPNLAMGWSGIVVACIVGFLVNDSGIVASATGVIFLVMSMLYLAFYVPEEENRV</sequence>
<evidence type="ECO:0000256" key="1">
    <source>
        <dbReference type="SAM" id="Phobius"/>
    </source>
</evidence>
<keyword evidence="1" id="KW-0812">Transmembrane</keyword>
<reference evidence="2 3" key="1">
    <citation type="submission" date="2020-08" db="EMBL/GenBank/DDBJ databases">
        <title>Genomic Encyclopedia of Type Strains, Phase IV (KMG-IV): sequencing the most valuable type-strain genomes for metagenomic binning, comparative biology and taxonomic classification.</title>
        <authorList>
            <person name="Goeker M."/>
        </authorList>
    </citation>
    <scope>NUCLEOTIDE SEQUENCE [LARGE SCALE GENOMIC DNA]</scope>
    <source>
        <strain evidence="2 3">DSM 103526</strain>
    </source>
</reference>
<keyword evidence="1" id="KW-1133">Transmembrane helix</keyword>
<dbReference type="SUPFAM" id="SSF53649">
    <property type="entry name" value="Alkaline phosphatase-like"/>
    <property type="match status" value="1"/>
</dbReference>
<feature type="transmembrane region" description="Helical" evidence="1">
    <location>
        <begin position="526"/>
        <end position="544"/>
    </location>
</feature>
<dbReference type="RefSeq" id="WP_184308514.1">
    <property type="nucleotide sequence ID" value="NZ_JACHEN010000004.1"/>
</dbReference>
<feature type="transmembrane region" description="Helical" evidence="1">
    <location>
        <begin position="429"/>
        <end position="446"/>
    </location>
</feature>